<keyword evidence="2" id="KW-0677">Repeat</keyword>
<dbReference type="Proteomes" id="UP000275267">
    <property type="component" value="Unassembled WGS sequence"/>
</dbReference>
<gene>
    <name evidence="4" type="ORF">C2845_PM17G14980</name>
</gene>
<evidence type="ECO:0000256" key="1">
    <source>
        <dbReference type="ARBA" id="ARBA00022729"/>
    </source>
</evidence>
<dbReference type="EMBL" id="PQIB02000014">
    <property type="protein sequence ID" value="RLM69873.1"/>
    <property type="molecule type" value="Genomic_DNA"/>
</dbReference>
<keyword evidence="1" id="KW-0732">Signal</keyword>
<protein>
    <submittedName>
        <fullName evidence="4">Cysteine-rich repeat secretory protein 38-like</fullName>
    </submittedName>
</protein>
<feature type="domain" description="Gnk2-homologous" evidence="3">
    <location>
        <begin position="1"/>
        <end position="57"/>
    </location>
</feature>
<evidence type="ECO:0000256" key="2">
    <source>
        <dbReference type="ARBA" id="ARBA00022737"/>
    </source>
</evidence>
<comment type="caution">
    <text evidence="4">The sequence shown here is derived from an EMBL/GenBank/DDBJ whole genome shotgun (WGS) entry which is preliminary data.</text>
</comment>
<sequence length="105" mass="10849">MYGLAQYTRDLPPSECTSCLIDYLAVIDNHEGESVTNSTEVSVMGFSCYLTYQVNEPIHIAGMALPPPAAEPLTGSSPPPPVGNGKTPLIAALAAVAVAIFSAGV</sequence>
<dbReference type="InterPro" id="IPR002902">
    <property type="entry name" value="GNK2"/>
</dbReference>
<dbReference type="PROSITE" id="PS51473">
    <property type="entry name" value="GNK2"/>
    <property type="match status" value="1"/>
</dbReference>
<dbReference type="InterPro" id="IPR038408">
    <property type="entry name" value="GNK2_sf"/>
</dbReference>
<accession>A0A3L6Q2Z9</accession>
<evidence type="ECO:0000313" key="4">
    <source>
        <dbReference type="EMBL" id="RLM69873.1"/>
    </source>
</evidence>
<name>A0A3L6Q2Z9_PANMI</name>
<dbReference type="Gene3D" id="3.30.430.20">
    <property type="entry name" value="Gnk2 domain, C-X8-C-X2-C motif"/>
    <property type="match status" value="1"/>
</dbReference>
<reference evidence="5" key="1">
    <citation type="journal article" date="2019" name="Nat. Commun.">
        <title>The genome of broomcorn millet.</title>
        <authorList>
            <person name="Zou C."/>
            <person name="Miki D."/>
            <person name="Li D."/>
            <person name="Tang Q."/>
            <person name="Xiao L."/>
            <person name="Rajput S."/>
            <person name="Deng P."/>
            <person name="Jia W."/>
            <person name="Huang R."/>
            <person name="Zhang M."/>
            <person name="Sun Y."/>
            <person name="Hu J."/>
            <person name="Fu X."/>
            <person name="Schnable P.S."/>
            <person name="Li F."/>
            <person name="Zhang H."/>
            <person name="Feng B."/>
            <person name="Zhu X."/>
            <person name="Liu R."/>
            <person name="Schnable J.C."/>
            <person name="Zhu J.-K."/>
            <person name="Zhang H."/>
        </authorList>
    </citation>
    <scope>NUCLEOTIDE SEQUENCE [LARGE SCALE GENOMIC DNA]</scope>
</reference>
<evidence type="ECO:0000313" key="5">
    <source>
        <dbReference type="Proteomes" id="UP000275267"/>
    </source>
</evidence>
<dbReference type="AlphaFoldDB" id="A0A3L6Q2Z9"/>
<keyword evidence="5" id="KW-1185">Reference proteome</keyword>
<organism evidence="4 5">
    <name type="scientific">Panicum miliaceum</name>
    <name type="common">Proso millet</name>
    <name type="synonym">Broomcorn millet</name>
    <dbReference type="NCBI Taxonomy" id="4540"/>
    <lineage>
        <taxon>Eukaryota</taxon>
        <taxon>Viridiplantae</taxon>
        <taxon>Streptophyta</taxon>
        <taxon>Embryophyta</taxon>
        <taxon>Tracheophyta</taxon>
        <taxon>Spermatophyta</taxon>
        <taxon>Magnoliopsida</taxon>
        <taxon>Liliopsida</taxon>
        <taxon>Poales</taxon>
        <taxon>Poaceae</taxon>
        <taxon>PACMAD clade</taxon>
        <taxon>Panicoideae</taxon>
        <taxon>Panicodae</taxon>
        <taxon>Paniceae</taxon>
        <taxon>Panicinae</taxon>
        <taxon>Panicum</taxon>
        <taxon>Panicum sect. Panicum</taxon>
    </lineage>
</organism>
<evidence type="ECO:0000259" key="3">
    <source>
        <dbReference type="PROSITE" id="PS51473"/>
    </source>
</evidence>
<proteinExistence type="predicted"/>